<sequence>MMGNKVISLILDDNDKSFDKLRQILKQGNYQVELAGCYQDGLDITSKEQIDLILLENELSGKNAFEVYENLKTKNSNRDIPVIFISSLNKAEQKARAFELGAVDYITKPFNENEIMARINRHLNIKEEKDKLKVKNEKQEILLENIETQIWYLKDPETYGPVNEAHADFLGFEKSEIEHKKISNFYSEEETEICIMGNKKVFQKKEKIETEELINNREGENRLFAVTKTPKINKNGEVEYVVCTALDITERKKQEEKLKKQKDRLNWIIEGTNSGTWELNLQTGEAFCNQKWAELLGYELEEIDLTTINNWKNLVHPDDLKKCKKAFKKHFRGEAESYNVEARMKHKAGHWIWMLGLGKVISWTDDGSPYKMFGIDIDISEQKKQEQIIKELHSATIGLQKLDSEKEICLKTIESAREILDFDLCHVSLLKNDQFVPTAASEIMETKTLPLDYGIAGKAFKNNESYLTLNTAKDPDAKPTEKKYKSGITIPMKDTGFFQAISTEINDFNQKDLELAEILIGSTKAALDKLYYQKELEYKSFHDSLTNLYNRRFFEEELHRLDTKRQLPISIIMADLNGLKLINDSYGHEKGDELLKKTAEILESSIRKEDIVARQGGDEFAVLLPKTDNEQLNKIIKRIKAEVKNANNKENIPISIALGSATKEDPAESINQVLKKADDNMYQNKLSESRSTKSKIVQGLLNSLSAKSNETQEHSLRMRNLALKFGNKLKLTYSELNRLSLLATMHDIGKTTIPENILTKPGQLTDKEWELVKKHSEKGYKIASASEELVLIAEDILSHHENWDGKGYPQGLKGEEIPYLARIISIVDAYDVMVNESSYNRAISAEKALEEIRKNSGSQFDPELADEFIELMTEVFSLSLE</sequence>
<evidence type="ECO:0000313" key="10">
    <source>
        <dbReference type="Proteomes" id="UP000007434"/>
    </source>
</evidence>
<evidence type="ECO:0000313" key="9">
    <source>
        <dbReference type="EMBL" id="ADQ14501.1"/>
    </source>
</evidence>
<dbReference type="Proteomes" id="UP000007434">
    <property type="component" value="Chromosome"/>
</dbReference>
<dbReference type="AlphaFoldDB" id="E4RMH0"/>
<dbReference type="InterPro" id="IPR001789">
    <property type="entry name" value="Sig_transdc_resp-reg_receiver"/>
</dbReference>
<dbReference type="NCBIfam" id="TIGR00229">
    <property type="entry name" value="sensory_box"/>
    <property type="match status" value="2"/>
</dbReference>
<dbReference type="HOGENOM" id="CLU_000445_92_5_9"/>
<name>E4RMH0_HALHG</name>
<reference evidence="9 10" key="2">
    <citation type="journal article" date="2011" name="J. Bacteriol.">
        <title>Complete Genome Sequence of the Haloalkaliphilic, Hydrogen Producing Halanaerobium hydrogenoformans.</title>
        <authorList>
            <person name="Brown S.D."/>
            <person name="Begemann M.B."/>
            <person name="Mormile M.R."/>
            <person name="Wall J.D."/>
            <person name="Han C.S."/>
            <person name="Goodwin L.A."/>
            <person name="Pitluck S."/>
            <person name="Land M.L."/>
            <person name="Hauser L.J."/>
            <person name="Elias D.A."/>
        </authorList>
    </citation>
    <scope>NUCLEOTIDE SEQUENCE [LARGE SCALE GENOMIC DNA]</scope>
    <source>
        <strain evidence="10">sapolanicus</strain>
    </source>
</reference>
<dbReference type="eggNOG" id="COG2202">
    <property type="taxonomic scope" value="Bacteria"/>
</dbReference>
<dbReference type="InterPro" id="IPR001610">
    <property type="entry name" value="PAC"/>
</dbReference>
<dbReference type="NCBIfam" id="TIGR00254">
    <property type="entry name" value="GGDEF"/>
    <property type="match status" value="1"/>
</dbReference>
<dbReference type="Pfam" id="PF00990">
    <property type="entry name" value="GGDEF"/>
    <property type="match status" value="1"/>
</dbReference>
<dbReference type="InterPro" id="IPR037522">
    <property type="entry name" value="HD_GYP_dom"/>
</dbReference>
<dbReference type="KEGG" id="has:Halsa_1063"/>
<dbReference type="PROSITE" id="PS50113">
    <property type="entry name" value="PAC"/>
    <property type="match status" value="2"/>
</dbReference>
<protein>
    <recommendedName>
        <fullName evidence="1">Stage 0 sporulation protein A homolog</fullName>
    </recommendedName>
</protein>
<dbReference type="PANTHER" id="PTHR45228">
    <property type="entry name" value="CYCLIC DI-GMP PHOSPHODIESTERASE TM_0186-RELATED"/>
    <property type="match status" value="1"/>
</dbReference>
<comment type="function">
    <text evidence="2">May play the central regulatory role in sporulation. It may be an element of the effector pathway responsible for the activation of sporulation genes in response to nutritional stress. Spo0A may act in concert with spo0H (a sigma factor) to control the expression of some genes that are critical to the sporulation process.</text>
</comment>
<dbReference type="Gene3D" id="3.30.450.20">
    <property type="entry name" value="PAS domain"/>
    <property type="match status" value="2"/>
</dbReference>
<evidence type="ECO:0000256" key="2">
    <source>
        <dbReference type="ARBA" id="ARBA00024867"/>
    </source>
</evidence>
<feature type="domain" description="PAC" evidence="6">
    <location>
        <begin position="208"/>
        <end position="260"/>
    </location>
</feature>
<dbReference type="SMART" id="SM00448">
    <property type="entry name" value="REC"/>
    <property type="match status" value="1"/>
</dbReference>
<dbReference type="eggNOG" id="COG3437">
    <property type="taxonomic scope" value="Bacteria"/>
</dbReference>
<feature type="domain" description="PAC" evidence="6">
    <location>
        <begin position="338"/>
        <end position="391"/>
    </location>
</feature>
<dbReference type="InterPro" id="IPR035965">
    <property type="entry name" value="PAS-like_dom_sf"/>
</dbReference>
<dbReference type="InterPro" id="IPR013655">
    <property type="entry name" value="PAS_fold_3"/>
</dbReference>
<dbReference type="InterPro" id="IPR011006">
    <property type="entry name" value="CheY-like_superfamily"/>
</dbReference>
<dbReference type="SUPFAM" id="SSF52172">
    <property type="entry name" value="CheY-like"/>
    <property type="match status" value="1"/>
</dbReference>
<dbReference type="InterPro" id="IPR029016">
    <property type="entry name" value="GAF-like_dom_sf"/>
</dbReference>
<keyword evidence="10" id="KW-1185">Reference proteome</keyword>
<evidence type="ECO:0000259" key="8">
    <source>
        <dbReference type="PROSITE" id="PS51832"/>
    </source>
</evidence>
<dbReference type="PANTHER" id="PTHR45228:SF1">
    <property type="entry name" value="CYCLIC DI-GMP PHOSPHODIESTERASE TM_0186"/>
    <property type="match status" value="1"/>
</dbReference>
<dbReference type="CDD" id="cd00130">
    <property type="entry name" value="PAS"/>
    <property type="match status" value="2"/>
</dbReference>
<dbReference type="Gene3D" id="3.30.450.40">
    <property type="match status" value="1"/>
</dbReference>
<dbReference type="PROSITE" id="PS50110">
    <property type="entry name" value="RESPONSE_REGULATORY"/>
    <property type="match status" value="1"/>
</dbReference>
<dbReference type="SUPFAM" id="SSF55073">
    <property type="entry name" value="Nucleotide cyclase"/>
    <property type="match status" value="1"/>
</dbReference>
<dbReference type="GO" id="GO:0000160">
    <property type="term" value="P:phosphorelay signal transduction system"/>
    <property type="evidence" value="ECO:0007669"/>
    <property type="project" value="InterPro"/>
</dbReference>
<accession>E4RMH0</accession>
<dbReference type="Gene3D" id="3.40.50.2300">
    <property type="match status" value="1"/>
</dbReference>
<dbReference type="SMART" id="SM00086">
    <property type="entry name" value="PAC"/>
    <property type="match status" value="2"/>
</dbReference>
<evidence type="ECO:0000259" key="4">
    <source>
        <dbReference type="PROSITE" id="PS50110"/>
    </source>
</evidence>
<dbReference type="Gene3D" id="1.10.3210.10">
    <property type="entry name" value="Hypothetical protein af1432"/>
    <property type="match status" value="1"/>
</dbReference>
<dbReference type="STRING" id="656519.Halsa_1063"/>
<feature type="domain" description="GGDEF" evidence="7">
    <location>
        <begin position="567"/>
        <end position="698"/>
    </location>
</feature>
<evidence type="ECO:0000256" key="1">
    <source>
        <dbReference type="ARBA" id="ARBA00018672"/>
    </source>
</evidence>
<dbReference type="InterPro" id="IPR000014">
    <property type="entry name" value="PAS"/>
</dbReference>
<dbReference type="InterPro" id="IPR000160">
    <property type="entry name" value="GGDEF_dom"/>
</dbReference>
<evidence type="ECO:0000259" key="5">
    <source>
        <dbReference type="PROSITE" id="PS50112"/>
    </source>
</evidence>
<dbReference type="InterPro" id="IPR043128">
    <property type="entry name" value="Rev_trsase/Diguanyl_cyclase"/>
</dbReference>
<feature type="domain" description="Response regulatory" evidence="4">
    <location>
        <begin position="7"/>
        <end position="123"/>
    </location>
</feature>
<dbReference type="Pfam" id="PF13426">
    <property type="entry name" value="PAS_9"/>
    <property type="match status" value="1"/>
</dbReference>
<feature type="domain" description="HD-GYP" evidence="8">
    <location>
        <begin position="689"/>
        <end position="881"/>
    </location>
</feature>
<dbReference type="Pfam" id="PF08447">
    <property type="entry name" value="PAS_3"/>
    <property type="match status" value="1"/>
</dbReference>
<dbReference type="RefSeq" id="WP_013405586.1">
    <property type="nucleotide sequence ID" value="NC_014654.1"/>
</dbReference>
<dbReference type="PROSITE" id="PS50887">
    <property type="entry name" value="GGDEF"/>
    <property type="match status" value="1"/>
</dbReference>
<dbReference type="InterPro" id="IPR000700">
    <property type="entry name" value="PAS-assoc_C"/>
</dbReference>
<organism evidence="9 10">
    <name type="scientific">Halanaerobium hydrogeniformans</name>
    <name type="common">Halanaerobium sp. (strain sapolanicus)</name>
    <dbReference type="NCBI Taxonomy" id="656519"/>
    <lineage>
        <taxon>Bacteria</taxon>
        <taxon>Bacillati</taxon>
        <taxon>Bacillota</taxon>
        <taxon>Clostridia</taxon>
        <taxon>Halanaerobiales</taxon>
        <taxon>Halanaerobiaceae</taxon>
        <taxon>Halanaerobium</taxon>
    </lineage>
</organism>
<dbReference type="CDD" id="cd00077">
    <property type="entry name" value="HDc"/>
    <property type="match status" value="1"/>
</dbReference>
<dbReference type="eggNOG" id="COG3706">
    <property type="taxonomic scope" value="Bacteria"/>
</dbReference>
<dbReference type="InterPro" id="IPR052020">
    <property type="entry name" value="Cyclic_di-GMP/3'3'-cGAMP_PDE"/>
</dbReference>
<gene>
    <name evidence="9" type="ordered locus">Halsa_1063</name>
</gene>
<dbReference type="Pfam" id="PF13487">
    <property type="entry name" value="HD_5"/>
    <property type="match status" value="1"/>
</dbReference>
<reference evidence="9 10" key="1">
    <citation type="submission" date="2010-11" db="EMBL/GenBank/DDBJ databases">
        <title>Complete sequence of Halanaerobium sp. sapolanicus.</title>
        <authorList>
            <consortium name="US DOE Joint Genome Institute"/>
            <person name="Lucas S."/>
            <person name="Copeland A."/>
            <person name="Lapidus A."/>
            <person name="Cheng J.-F."/>
            <person name="Bruce D."/>
            <person name="Goodwin L."/>
            <person name="Pitluck S."/>
            <person name="Davenport K."/>
            <person name="Detter J.C."/>
            <person name="Han C."/>
            <person name="Tapia R."/>
            <person name="Land M."/>
            <person name="Hauser L."/>
            <person name="Jeffries C."/>
            <person name="Kyrpides N."/>
            <person name="Ivanova N."/>
            <person name="Mikhailova N."/>
            <person name="Begemann M.B."/>
            <person name="Mormile M.R."/>
            <person name="Wall J.D."/>
            <person name="Elias D.A."/>
            <person name="Woyke T."/>
        </authorList>
    </citation>
    <scope>NUCLEOTIDE SEQUENCE [LARGE SCALE GENOMIC DNA]</scope>
    <source>
        <strain evidence="10">sapolanicus</strain>
    </source>
</reference>
<dbReference type="PROSITE" id="PS51832">
    <property type="entry name" value="HD_GYP"/>
    <property type="match status" value="1"/>
</dbReference>
<dbReference type="SMART" id="SM00471">
    <property type="entry name" value="HDc"/>
    <property type="match status" value="1"/>
</dbReference>
<evidence type="ECO:0000256" key="3">
    <source>
        <dbReference type="PROSITE-ProRule" id="PRU00169"/>
    </source>
</evidence>
<feature type="domain" description="PAS" evidence="5">
    <location>
        <begin position="261"/>
        <end position="334"/>
    </location>
</feature>
<proteinExistence type="predicted"/>
<dbReference type="SUPFAM" id="SSF55781">
    <property type="entry name" value="GAF domain-like"/>
    <property type="match status" value="1"/>
</dbReference>
<dbReference type="Pfam" id="PF00072">
    <property type="entry name" value="Response_reg"/>
    <property type="match status" value="1"/>
</dbReference>
<dbReference type="EMBL" id="CP002304">
    <property type="protein sequence ID" value="ADQ14501.1"/>
    <property type="molecule type" value="Genomic_DNA"/>
</dbReference>
<dbReference type="SUPFAM" id="SSF109604">
    <property type="entry name" value="HD-domain/PDEase-like"/>
    <property type="match status" value="1"/>
</dbReference>
<dbReference type="OrthoDB" id="9783388at2"/>
<dbReference type="Gene3D" id="3.30.70.270">
    <property type="match status" value="1"/>
</dbReference>
<dbReference type="CDD" id="cd01949">
    <property type="entry name" value="GGDEF"/>
    <property type="match status" value="1"/>
</dbReference>
<dbReference type="InterPro" id="IPR003607">
    <property type="entry name" value="HD/PDEase_dom"/>
</dbReference>
<dbReference type="SUPFAM" id="SSF55785">
    <property type="entry name" value="PYP-like sensor domain (PAS domain)"/>
    <property type="match status" value="2"/>
</dbReference>
<dbReference type="InterPro" id="IPR029787">
    <property type="entry name" value="Nucleotide_cyclase"/>
</dbReference>
<dbReference type="SMART" id="SM00091">
    <property type="entry name" value="PAS"/>
    <property type="match status" value="2"/>
</dbReference>
<dbReference type="SMART" id="SM00267">
    <property type="entry name" value="GGDEF"/>
    <property type="match status" value="1"/>
</dbReference>
<evidence type="ECO:0000259" key="7">
    <source>
        <dbReference type="PROSITE" id="PS50887"/>
    </source>
</evidence>
<evidence type="ECO:0000259" key="6">
    <source>
        <dbReference type="PROSITE" id="PS50113"/>
    </source>
</evidence>
<dbReference type="PROSITE" id="PS50112">
    <property type="entry name" value="PAS"/>
    <property type="match status" value="1"/>
</dbReference>
<comment type="caution">
    <text evidence="3">Lacks conserved residue(s) required for the propagation of feature annotation.</text>
</comment>